<evidence type="ECO:0008006" key="3">
    <source>
        <dbReference type="Google" id="ProtNLM"/>
    </source>
</evidence>
<dbReference type="InterPro" id="IPR012441">
    <property type="entry name" value="DUF1643"/>
</dbReference>
<dbReference type="Pfam" id="PF07799">
    <property type="entry name" value="DUF1643"/>
    <property type="match status" value="1"/>
</dbReference>
<protein>
    <recommendedName>
        <fullName evidence="3">DUF1643 domain-containing protein</fullName>
    </recommendedName>
</protein>
<dbReference type="OrthoDB" id="9807577at2"/>
<dbReference type="EMBL" id="CP047656">
    <property type="protein sequence ID" value="QHJ10516.1"/>
    <property type="molecule type" value="Genomic_DNA"/>
</dbReference>
<keyword evidence="2" id="KW-1185">Reference proteome</keyword>
<organism evidence="1 2">
    <name type="scientific">Paraglaciecola mesophila</name>
    <dbReference type="NCBI Taxonomy" id="197222"/>
    <lineage>
        <taxon>Bacteria</taxon>
        <taxon>Pseudomonadati</taxon>
        <taxon>Pseudomonadota</taxon>
        <taxon>Gammaproteobacteria</taxon>
        <taxon>Alteromonadales</taxon>
        <taxon>Alteromonadaceae</taxon>
        <taxon>Paraglaciecola</taxon>
    </lineage>
</organism>
<dbReference type="RefSeq" id="WP_160178384.1">
    <property type="nucleotide sequence ID" value="NZ_CP047656.1"/>
</dbReference>
<evidence type="ECO:0000313" key="1">
    <source>
        <dbReference type="EMBL" id="QHJ10516.1"/>
    </source>
</evidence>
<accession>A0A857JFS0</accession>
<sequence>MGYQLGECDIEQSYRYMLKVSIDNDSSKVLLVIQCNPSIARSNVSDPTVGKVAYWADENGFGEVVYLNLFAIISPQTSVLKAKSYKEIVGLRNDSVLREQLNRRGSVVVLGWGRDIPISDDYYQRRIREVKMLLESYGHKAHHVGALSSGTHPRHGRMWNRGNRDLRVLNWADIGA</sequence>
<dbReference type="Proteomes" id="UP000464524">
    <property type="component" value="Chromosome"/>
</dbReference>
<reference evidence="1 2" key="1">
    <citation type="submission" date="2019-12" db="EMBL/GenBank/DDBJ databases">
        <title>Genome sequencing and assembly of endphytes of Porphyra tenera.</title>
        <authorList>
            <person name="Park J.M."/>
            <person name="Shin R."/>
            <person name="Jo S.H."/>
        </authorList>
    </citation>
    <scope>NUCLEOTIDE SEQUENCE [LARGE SCALE GENOMIC DNA]</scope>
    <source>
        <strain evidence="1 2">GPM4</strain>
    </source>
</reference>
<dbReference type="AlphaFoldDB" id="A0A857JFS0"/>
<evidence type="ECO:0000313" key="2">
    <source>
        <dbReference type="Proteomes" id="UP000464524"/>
    </source>
</evidence>
<dbReference type="KEGG" id="pmes:FX988_00730"/>
<proteinExistence type="predicted"/>
<name>A0A857JFS0_9ALTE</name>
<gene>
    <name evidence="1" type="ORF">FX988_00730</name>
</gene>